<dbReference type="EMBL" id="JAPFFL010000012">
    <property type="protein sequence ID" value="KAJ6689253.1"/>
    <property type="molecule type" value="Genomic_DNA"/>
</dbReference>
<accession>A0A9Q0STU1</accession>
<reference evidence="1" key="1">
    <citation type="submission" date="2022-11" db="EMBL/GenBank/DDBJ databases">
        <authorList>
            <person name="Hyden B.L."/>
            <person name="Feng K."/>
            <person name="Yates T."/>
            <person name="Jawdy S."/>
            <person name="Smart L.B."/>
            <person name="Muchero W."/>
        </authorList>
    </citation>
    <scope>NUCLEOTIDE SEQUENCE</scope>
    <source>
        <tissue evidence="1">Shoot tip</tissue>
    </source>
</reference>
<dbReference type="Proteomes" id="UP001151529">
    <property type="component" value="Chromosome 8"/>
</dbReference>
<gene>
    <name evidence="1" type="ORF">OIU85_005635</name>
</gene>
<comment type="caution">
    <text evidence="1">The sequence shown here is derived from an EMBL/GenBank/DDBJ whole genome shotgun (WGS) entry which is preliminary data.</text>
</comment>
<protein>
    <submittedName>
        <fullName evidence="1">Uncharacterized protein</fullName>
    </submittedName>
</protein>
<dbReference type="AlphaFoldDB" id="A0A9Q0STU1"/>
<evidence type="ECO:0000313" key="1">
    <source>
        <dbReference type="EMBL" id="KAJ6689253.1"/>
    </source>
</evidence>
<organism evidence="1 2">
    <name type="scientific">Salix viminalis</name>
    <name type="common">Common osier</name>
    <name type="synonym">Basket willow</name>
    <dbReference type="NCBI Taxonomy" id="40686"/>
    <lineage>
        <taxon>Eukaryota</taxon>
        <taxon>Viridiplantae</taxon>
        <taxon>Streptophyta</taxon>
        <taxon>Embryophyta</taxon>
        <taxon>Tracheophyta</taxon>
        <taxon>Spermatophyta</taxon>
        <taxon>Magnoliopsida</taxon>
        <taxon>eudicotyledons</taxon>
        <taxon>Gunneridae</taxon>
        <taxon>Pentapetalae</taxon>
        <taxon>rosids</taxon>
        <taxon>fabids</taxon>
        <taxon>Malpighiales</taxon>
        <taxon>Salicaceae</taxon>
        <taxon>Saliceae</taxon>
        <taxon>Salix</taxon>
    </lineage>
</organism>
<sequence>MKDCVLRTAESSSSKKQATTSSSFSVPQYCSYQNASLSRSVNLLTSSSHGKHKLKWKRGQAKMASNCTFSFFFFWLPRFMCACKAWLGQIENPSFITDHYNKALKSYFRSSDIWREIPDDRAAIELARRACSAKDYRVKESWIKKQVADRSTCLAVTLVLFYAESLFPIREDDRN</sequence>
<proteinExistence type="predicted"/>
<reference evidence="1" key="2">
    <citation type="journal article" date="2023" name="Int. J. Mol. Sci.">
        <title>De Novo Assembly and Annotation of 11 Diverse Shrub Willow (Salix) Genomes Reveals Novel Gene Organization in Sex-Linked Regions.</title>
        <authorList>
            <person name="Hyden B."/>
            <person name="Feng K."/>
            <person name="Yates T.B."/>
            <person name="Jawdy S."/>
            <person name="Cereghino C."/>
            <person name="Smart L.B."/>
            <person name="Muchero W."/>
        </authorList>
    </citation>
    <scope>NUCLEOTIDE SEQUENCE [LARGE SCALE GENOMIC DNA]</scope>
    <source>
        <tissue evidence="1">Shoot tip</tissue>
    </source>
</reference>
<keyword evidence="2" id="KW-1185">Reference proteome</keyword>
<evidence type="ECO:0000313" key="2">
    <source>
        <dbReference type="Proteomes" id="UP001151529"/>
    </source>
</evidence>
<name>A0A9Q0STU1_SALVM</name>